<reference evidence="3" key="2">
    <citation type="submission" date="2019-11" db="UniProtKB">
        <authorList>
            <consortium name="WormBaseParasite"/>
        </authorList>
    </citation>
    <scope>IDENTIFICATION</scope>
</reference>
<dbReference type="WBParaSite" id="MCU_004178-RA">
    <property type="protein sequence ID" value="MCU_004178-RA"/>
    <property type="gene ID" value="MCU_004178"/>
</dbReference>
<evidence type="ECO:0000313" key="1">
    <source>
        <dbReference type="EMBL" id="VDD81610.1"/>
    </source>
</evidence>
<dbReference type="STRING" id="53468.A0A0R3UJD5"/>
<gene>
    <name evidence="1" type="ORF">MCOS_LOCUS7613</name>
</gene>
<evidence type="ECO:0000313" key="3">
    <source>
        <dbReference type="WBParaSite" id="MCU_004178-RA"/>
    </source>
</evidence>
<keyword evidence="2" id="KW-1185">Reference proteome</keyword>
<sequence>MPADFYMLMNLPALAPDFLDAFRDFVVDVVSDGPPPPIRTRCYCFVRHTLETDKSRAGKLSEADGESRERFARHNAEGVVRFFTLQSPATSTNADETLVRV</sequence>
<reference evidence="1 2" key="1">
    <citation type="submission" date="2018-10" db="EMBL/GenBank/DDBJ databases">
        <authorList>
            <consortium name="Pathogen Informatics"/>
        </authorList>
    </citation>
    <scope>NUCLEOTIDE SEQUENCE [LARGE SCALE GENOMIC DNA]</scope>
</reference>
<protein>
    <submittedName>
        <fullName evidence="3">ABM domain-containing protein</fullName>
    </submittedName>
</protein>
<name>A0A0R3UJD5_MESCO</name>
<dbReference type="OrthoDB" id="408788at2759"/>
<proteinExistence type="predicted"/>
<organism evidence="1 2">
    <name type="scientific">Mesocestoides corti</name>
    <name type="common">Flatworm</name>
    <dbReference type="NCBI Taxonomy" id="53468"/>
    <lineage>
        <taxon>Eukaryota</taxon>
        <taxon>Metazoa</taxon>
        <taxon>Spiralia</taxon>
        <taxon>Lophotrochozoa</taxon>
        <taxon>Platyhelminthes</taxon>
        <taxon>Cestoda</taxon>
        <taxon>Eucestoda</taxon>
        <taxon>Cyclophyllidea</taxon>
        <taxon>Mesocestoididae</taxon>
        <taxon>Mesocestoides</taxon>
    </lineage>
</organism>
<accession>A0A0R3UJD5</accession>
<evidence type="ECO:0000313" key="2">
    <source>
        <dbReference type="Proteomes" id="UP000267029"/>
    </source>
</evidence>
<dbReference type="Proteomes" id="UP000267029">
    <property type="component" value="Unassembled WGS sequence"/>
</dbReference>
<dbReference type="AlphaFoldDB" id="A0A0R3UJD5"/>
<dbReference type="EMBL" id="UXSR01005387">
    <property type="protein sequence ID" value="VDD81610.1"/>
    <property type="molecule type" value="Genomic_DNA"/>
</dbReference>